<dbReference type="EMBL" id="BARU01019911">
    <property type="protein sequence ID" value="GAH58323.1"/>
    <property type="molecule type" value="Genomic_DNA"/>
</dbReference>
<dbReference type="InterPro" id="IPR029063">
    <property type="entry name" value="SAM-dependent_MTases_sf"/>
</dbReference>
<evidence type="ECO:0000313" key="2">
    <source>
        <dbReference type="EMBL" id="GAH58323.1"/>
    </source>
</evidence>
<comment type="caution">
    <text evidence="2">The sequence shown here is derived from an EMBL/GenBank/DDBJ whole genome shotgun (WGS) entry which is preliminary data.</text>
</comment>
<proteinExistence type="predicted"/>
<evidence type="ECO:0000259" key="1">
    <source>
        <dbReference type="Pfam" id="PF08241"/>
    </source>
</evidence>
<dbReference type="Gene3D" id="3.40.50.150">
    <property type="entry name" value="Vaccinia Virus protein VP39"/>
    <property type="match status" value="1"/>
</dbReference>
<dbReference type="Pfam" id="PF08241">
    <property type="entry name" value="Methyltransf_11"/>
    <property type="match status" value="1"/>
</dbReference>
<organism evidence="2">
    <name type="scientific">marine sediment metagenome</name>
    <dbReference type="NCBI Taxonomy" id="412755"/>
    <lineage>
        <taxon>unclassified sequences</taxon>
        <taxon>metagenomes</taxon>
        <taxon>ecological metagenomes</taxon>
    </lineage>
</organism>
<dbReference type="AlphaFoldDB" id="X1IL76"/>
<feature type="domain" description="Methyltransferase type 11" evidence="1">
    <location>
        <begin position="50"/>
        <end position="140"/>
    </location>
</feature>
<accession>X1IL76</accession>
<dbReference type="InterPro" id="IPR013216">
    <property type="entry name" value="Methyltransf_11"/>
</dbReference>
<dbReference type="SUPFAM" id="SSF53335">
    <property type="entry name" value="S-adenosyl-L-methionine-dependent methyltransferases"/>
    <property type="match status" value="1"/>
</dbReference>
<reference evidence="2" key="1">
    <citation type="journal article" date="2014" name="Front. Microbiol.">
        <title>High frequency of phylogenetically diverse reductive dehalogenase-homologous genes in deep subseafloor sedimentary metagenomes.</title>
        <authorList>
            <person name="Kawai M."/>
            <person name="Futagami T."/>
            <person name="Toyoda A."/>
            <person name="Takaki Y."/>
            <person name="Nishi S."/>
            <person name="Hori S."/>
            <person name="Arai W."/>
            <person name="Tsubouchi T."/>
            <person name="Morono Y."/>
            <person name="Uchiyama I."/>
            <person name="Ito T."/>
            <person name="Fujiyama A."/>
            <person name="Inagaki F."/>
            <person name="Takami H."/>
        </authorList>
    </citation>
    <scope>NUCLEOTIDE SEQUENCE</scope>
    <source>
        <strain evidence="2">Expedition CK06-06</strain>
    </source>
</reference>
<sequence>MPLLLVCALMGSVALPRVEAADNPHERLAQDIVKQSGIKAGLCVHLNVTDGEFTAALAGQGKFIVHGIASTRDAAEKSRRHIHSRNLHGTVSVEQGSLSRLPYISNLVNLVVVEDVDEAVKAGLSLDEVMRVLCPAGVAYLGRKNAPATVKRKKRPAEMDEWTHWLHGPEANNNSSDSLSRPSQQLQWIDGPLWMTGANITELFSAG</sequence>
<feature type="non-terminal residue" evidence="2">
    <location>
        <position position="207"/>
    </location>
</feature>
<dbReference type="GO" id="GO:0008757">
    <property type="term" value="F:S-adenosylmethionine-dependent methyltransferase activity"/>
    <property type="evidence" value="ECO:0007669"/>
    <property type="project" value="InterPro"/>
</dbReference>
<gene>
    <name evidence="2" type="ORF">S03H2_32754</name>
</gene>
<protein>
    <recommendedName>
        <fullName evidence="1">Methyltransferase type 11 domain-containing protein</fullName>
    </recommendedName>
</protein>
<name>X1IL76_9ZZZZ</name>